<name>A0ABS8Z3M9_9PSEU</name>
<dbReference type="InterPro" id="IPR047960">
    <property type="entry name" value="Transpos_IS1380"/>
</dbReference>
<sequence>MKASHTRGAVSVRFDDPGLVSHAGVVAVMRLAEDAGLSDLAGELVRLGGSVGANAGAKISSIVAGMAAGADSISDLDLVRHGGMAGLFSGIRASSTVGTFLRWFSMGHVAQLEKLSARLLARLAELTPLLAGADRLGLLDLDSKISQVYGRGKDGAAFGYTGVLGLNTLAATLTTAAGRPVIVATRLRGGNADTRRAVSSLARRALGTARAAGATGPLLVRGDSGFYVGELITMLVREGVWFSITAPQHSAIREAIDAITEHAWQQHTYRDPVLDPHTGQLIHTAQIAETSHTAFTNPTVNPGQKTTARLLVRRTRITTRDEQGELFPAWRYHAVFTNLPPTTTRPATTEPDTTEPDTAGFDTATAWRLHDQRSGAIEHVFAELAAGPLAHFPSGLFAANAAWLSLAALTHNLLRATACLAGPAHARTRLTTLRRRLITIAARVTRTARHITLRLPQDWPWATDFTHLFTTIHAPPHPA</sequence>
<feature type="domain" description="Transposase DDE" evidence="2">
    <location>
        <begin position="7"/>
        <end position="473"/>
    </location>
</feature>
<accession>A0ABS8Z3M9</accession>
<evidence type="ECO:0000313" key="4">
    <source>
        <dbReference type="Proteomes" id="UP001521150"/>
    </source>
</evidence>
<dbReference type="EMBL" id="JAJVCN010000001">
    <property type="protein sequence ID" value="MCE7002541.1"/>
    <property type="molecule type" value="Genomic_DNA"/>
</dbReference>
<comment type="caution">
    <text evidence="3">The sequence shown here is derived from an EMBL/GenBank/DDBJ whole genome shotgun (WGS) entry which is preliminary data.</text>
</comment>
<feature type="region of interest" description="Disordered" evidence="1">
    <location>
        <begin position="341"/>
        <end position="360"/>
    </location>
</feature>
<evidence type="ECO:0000256" key="1">
    <source>
        <dbReference type="SAM" id="MobiDB-lite"/>
    </source>
</evidence>
<dbReference type="NCBIfam" id="NF033539">
    <property type="entry name" value="transpos_IS1380"/>
    <property type="match status" value="1"/>
</dbReference>
<dbReference type="Proteomes" id="UP001521150">
    <property type="component" value="Unassembled WGS sequence"/>
</dbReference>
<gene>
    <name evidence="3" type="ORF">LWC34_06805</name>
</gene>
<keyword evidence="4" id="KW-1185">Reference proteome</keyword>
<dbReference type="Pfam" id="PF13701">
    <property type="entry name" value="DDE_Tnp_1_4"/>
    <property type="match status" value="1"/>
</dbReference>
<organism evidence="3 4">
    <name type="scientific">Kibdelosporangium philippinense</name>
    <dbReference type="NCBI Taxonomy" id="211113"/>
    <lineage>
        <taxon>Bacteria</taxon>
        <taxon>Bacillati</taxon>
        <taxon>Actinomycetota</taxon>
        <taxon>Actinomycetes</taxon>
        <taxon>Pseudonocardiales</taxon>
        <taxon>Pseudonocardiaceae</taxon>
        <taxon>Kibdelosporangium</taxon>
    </lineage>
</organism>
<protein>
    <submittedName>
        <fullName evidence="3">IS1380 family transposase</fullName>
    </submittedName>
</protein>
<reference evidence="3 4" key="1">
    <citation type="submission" date="2021-12" db="EMBL/GenBank/DDBJ databases">
        <title>Genome sequence of Kibdelosporangium philippinense ATCC 49844.</title>
        <authorList>
            <person name="Fedorov E.A."/>
            <person name="Omeragic M."/>
            <person name="Shalygina K.F."/>
            <person name="Maclea K.S."/>
        </authorList>
    </citation>
    <scope>NUCLEOTIDE SEQUENCE [LARGE SCALE GENOMIC DNA]</scope>
    <source>
        <strain evidence="3 4">ATCC 49844</strain>
    </source>
</reference>
<feature type="compositionally biased region" description="Low complexity" evidence="1">
    <location>
        <begin position="341"/>
        <end position="359"/>
    </location>
</feature>
<proteinExistence type="predicted"/>
<dbReference type="RefSeq" id="WP_233723756.1">
    <property type="nucleotide sequence ID" value="NZ_JAJVCN010000001.1"/>
</dbReference>
<evidence type="ECO:0000313" key="3">
    <source>
        <dbReference type="EMBL" id="MCE7002541.1"/>
    </source>
</evidence>
<dbReference type="InterPro" id="IPR025668">
    <property type="entry name" value="Tnp_DDE_dom"/>
</dbReference>
<evidence type="ECO:0000259" key="2">
    <source>
        <dbReference type="Pfam" id="PF13701"/>
    </source>
</evidence>